<protein>
    <submittedName>
        <fullName evidence="1">Uncharacterized protein</fullName>
    </submittedName>
</protein>
<evidence type="ECO:0000313" key="1">
    <source>
        <dbReference type="EMBL" id="MFD1645556.1"/>
    </source>
</evidence>
<comment type="caution">
    <text evidence="1">The sequence shown here is derived from an EMBL/GenBank/DDBJ whole genome shotgun (WGS) entry which is preliminary data.</text>
</comment>
<accession>A0ABD6DL66</accession>
<gene>
    <name evidence="1" type="ORF">ACFSBL_07665</name>
</gene>
<evidence type="ECO:0000313" key="2">
    <source>
        <dbReference type="Proteomes" id="UP001597034"/>
    </source>
</evidence>
<dbReference type="EMBL" id="JBHUDO010000002">
    <property type="protein sequence ID" value="MFD1645556.1"/>
    <property type="molecule type" value="Genomic_DNA"/>
</dbReference>
<organism evidence="1 2">
    <name type="scientific">Haloarchaeobius litoreus</name>
    <dbReference type="NCBI Taxonomy" id="755306"/>
    <lineage>
        <taxon>Archaea</taxon>
        <taxon>Methanobacteriati</taxon>
        <taxon>Methanobacteriota</taxon>
        <taxon>Stenosarchaea group</taxon>
        <taxon>Halobacteria</taxon>
        <taxon>Halobacteriales</taxon>
        <taxon>Halorubellaceae</taxon>
        <taxon>Haloarchaeobius</taxon>
    </lineage>
</organism>
<dbReference type="AlphaFoldDB" id="A0ABD6DL66"/>
<name>A0ABD6DL66_9EURY</name>
<dbReference type="RefSeq" id="WP_256398928.1">
    <property type="nucleotide sequence ID" value="NZ_JANHJR010000001.1"/>
</dbReference>
<proteinExistence type="predicted"/>
<sequence length="184" mass="19899">MSDAELRYVVDHRNPDLFRLRCPSCGQTTERQSRPGENTRICSPCNRLKGVTPLLDLRNNDTPLDLEGRTVVADGGVQMPQAHVAASLFDDAAVALRDGEVDNALEYVDDGLTAIQSGMSPPDVEVAPAEVHADPDEYDGPTFLCSDCEELRPIALATFRRINAHGVCLPFCPECAESDGGDGE</sequence>
<keyword evidence="2" id="KW-1185">Reference proteome</keyword>
<reference evidence="1 2" key="1">
    <citation type="journal article" date="2019" name="Int. J. Syst. Evol. Microbiol.">
        <title>The Global Catalogue of Microorganisms (GCM) 10K type strain sequencing project: providing services to taxonomists for standard genome sequencing and annotation.</title>
        <authorList>
            <consortium name="The Broad Institute Genomics Platform"/>
            <consortium name="The Broad Institute Genome Sequencing Center for Infectious Disease"/>
            <person name="Wu L."/>
            <person name="Ma J."/>
        </authorList>
    </citation>
    <scope>NUCLEOTIDE SEQUENCE [LARGE SCALE GENOMIC DNA]</scope>
    <source>
        <strain evidence="1 2">CGMCC 1.10390</strain>
    </source>
</reference>
<dbReference type="Proteomes" id="UP001597034">
    <property type="component" value="Unassembled WGS sequence"/>
</dbReference>